<dbReference type="GO" id="GO:0005737">
    <property type="term" value="C:cytoplasm"/>
    <property type="evidence" value="ECO:0007669"/>
    <property type="project" value="InterPro"/>
</dbReference>
<dbReference type="SFLD" id="SFLDS00019">
    <property type="entry name" value="Glutathione_Transferase_(cytos"/>
    <property type="match status" value="1"/>
</dbReference>
<dbReference type="SUPFAM" id="SSF52833">
    <property type="entry name" value="Thioredoxin-like"/>
    <property type="match status" value="1"/>
</dbReference>
<evidence type="ECO:0000313" key="4">
    <source>
        <dbReference type="EMBL" id="OOS20186.1"/>
    </source>
</evidence>
<organism evidence="4 5">
    <name type="scientific">Lwoffella lincolnii</name>
    <dbReference type="NCBI Taxonomy" id="90241"/>
    <lineage>
        <taxon>Bacteria</taxon>
        <taxon>Pseudomonadati</taxon>
        <taxon>Pseudomonadota</taxon>
        <taxon>Gammaproteobacteria</taxon>
        <taxon>Moraxellales</taxon>
        <taxon>Moraxellaceae</taxon>
        <taxon>Lwoffella</taxon>
    </lineage>
</organism>
<protein>
    <submittedName>
        <fullName evidence="4">Maleylacetoacetate isomerase</fullName>
    </submittedName>
</protein>
<dbReference type="AlphaFoldDB" id="A0A1T0CCX8"/>
<dbReference type="CDD" id="cd03042">
    <property type="entry name" value="GST_N_Zeta"/>
    <property type="match status" value="1"/>
</dbReference>
<keyword evidence="5" id="KW-1185">Reference proteome</keyword>
<dbReference type="InterPro" id="IPR040079">
    <property type="entry name" value="Glutathione_S-Trfase"/>
</dbReference>
<dbReference type="PROSITE" id="PS50404">
    <property type="entry name" value="GST_NTER"/>
    <property type="match status" value="1"/>
</dbReference>
<dbReference type="PANTHER" id="PTHR42673:SF21">
    <property type="entry name" value="GLUTATHIONE S-TRANSFERASE YFCF"/>
    <property type="match status" value="1"/>
</dbReference>
<evidence type="ECO:0000313" key="5">
    <source>
        <dbReference type="Proteomes" id="UP000191094"/>
    </source>
</evidence>
<dbReference type="SFLD" id="SFLDG00358">
    <property type="entry name" value="Main_(cytGST)"/>
    <property type="match status" value="1"/>
</dbReference>
<dbReference type="NCBIfam" id="TIGR01262">
    <property type="entry name" value="maiA"/>
    <property type="match status" value="1"/>
</dbReference>
<evidence type="ECO:0000259" key="3">
    <source>
        <dbReference type="PROSITE" id="PS50405"/>
    </source>
</evidence>
<evidence type="ECO:0000259" key="2">
    <source>
        <dbReference type="PROSITE" id="PS50404"/>
    </source>
</evidence>
<feature type="domain" description="GST N-terminal" evidence="2">
    <location>
        <begin position="1"/>
        <end position="82"/>
    </location>
</feature>
<dbReference type="RefSeq" id="WP_078307810.1">
    <property type="nucleotide sequence ID" value="NZ_CP147511.1"/>
</dbReference>
<reference evidence="4 5" key="1">
    <citation type="submission" date="2017-02" db="EMBL/GenBank/DDBJ databases">
        <title>Draft genome sequence of Moraxella lincolnii CCUG 9405T type strain.</title>
        <authorList>
            <person name="Salva-Serra F."/>
            <person name="Engstrom-Jakobsson H."/>
            <person name="Thorell K."/>
            <person name="Jaen-Luchoro D."/>
            <person name="Gonzales-Siles L."/>
            <person name="Karlsson R."/>
            <person name="Yazdan S."/>
            <person name="Boulund F."/>
            <person name="Johnning A."/>
            <person name="Engstrand L."/>
            <person name="Kristiansson E."/>
            <person name="Moore E."/>
        </authorList>
    </citation>
    <scope>NUCLEOTIDE SEQUENCE [LARGE SCALE GENOMIC DNA]</scope>
    <source>
        <strain evidence="4 5">CCUG 9405</strain>
    </source>
</reference>
<dbReference type="GO" id="GO:0006749">
    <property type="term" value="P:glutathione metabolic process"/>
    <property type="evidence" value="ECO:0007669"/>
    <property type="project" value="TreeGrafter"/>
</dbReference>
<dbReference type="InterPro" id="IPR034330">
    <property type="entry name" value="GST_Zeta_C"/>
</dbReference>
<keyword evidence="4" id="KW-0413">Isomerase</keyword>
<dbReference type="SUPFAM" id="SSF47616">
    <property type="entry name" value="GST C-terminal domain-like"/>
    <property type="match status" value="1"/>
</dbReference>
<dbReference type="Gene3D" id="1.20.1050.10">
    <property type="match status" value="1"/>
</dbReference>
<dbReference type="EMBL" id="MUYT01000009">
    <property type="protein sequence ID" value="OOS20186.1"/>
    <property type="molecule type" value="Genomic_DNA"/>
</dbReference>
<dbReference type="GO" id="GO:0016034">
    <property type="term" value="F:maleylacetoacetate isomerase activity"/>
    <property type="evidence" value="ECO:0007669"/>
    <property type="project" value="TreeGrafter"/>
</dbReference>
<dbReference type="OrthoDB" id="509852at2"/>
<dbReference type="FunFam" id="1.20.1050.10:FF:000017">
    <property type="entry name" value="Maleylacetoacetate isomerase"/>
    <property type="match status" value="1"/>
</dbReference>
<dbReference type="CDD" id="cd03191">
    <property type="entry name" value="GST_C_Zeta"/>
    <property type="match status" value="1"/>
</dbReference>
<dbReference type="PANTHER" id="PTHR42673">
    <property type="entry name" value="MALEYLACETOACETATE ISOMERASE"/>
    <property type="match status" value="1"/>
</dbReference>
<comment type="similarity">
    <text evidence="1">Belongs to the GST superfamily. Zeta family.</text>
</comment>
<dbReference type="InterPro" id="IPR034333">
    <property type="entry name" value="GST_Zeta_N"/>
</dbReference>
<name>A0A1T0CCX8_9GAMM</name>
<dbReference type="Gene3D" id="3.40.30.10">
    <property type="entry name" value="Glutaredoxin"/>
    <property type="match status" value="1"/>
</dbReference>
<dbReference type="GO" id="GO:0006559">
    <property type="term" value="P:L-phenylalanine catabolic process"/>
    <property type="evidence" value="ECO:0007669"/>
    <property type="project" value="TreeGrafter"/>
</dbReference>
<dbReference type="InterPro" id="IPR036282">
    <property type="entry name" value="Glutathione-S-Trfase_C_sf"/>
</dbReference>
<dbReference type="InterPro" id="IPR036249">
    <property type="entry name" value="Thioredoxin-like_sf"/>
</dbReference>
<evidence type="ECO:0000256" key="1">
    <source>
        <dbReference type="ARBA" id="ARBA00010007"/>
    </source>
</evidence>
<dbReference type="InterPro" id="IPR010987">
    <property type="entry name" value="Glutathione-S-Trfase_C-like"/>
</dbReference>
<dbReference type="STRING" id="90241.B0682_07215"/>
<dbReference type="InterPro" id="IPR005955">
    <property type="entry name" value="GST_Zeta"/>
</dbReference>
<gene>
    <name evidence="4" type="ORF">B0682_07215</name>
</gene>
<comment type="caution">
    <text evidence="4">The sequence shown here is derived from an EMBL/GenBank/DDBJ whole genome shotgun (WGS) entry which is preliminary data.</text>
</comment>
<accession>A0A1T0CCX8</accession>
<dbReference type="Pfam" id="PF13417">
    <property type="entry name" value="GST_N_3"/>
    <property type="match status" value="1"/>
</dbReference>
<proteinExistence type="inferred from homology"/>
<dbReference type="PROSITE" id="PS50405">
    <property type="entry name" value="GST_CTER"/>
    <property type="match status" value="1"/>
</dbReference>
<sequence>MKLYSYYRSSAAFRVRIALALKNIQYDIVPIHLLNQGGEQKSDAYTAINPQQLVPTLDDDGFVISQSLAIILYLEDRFFDVPLLPTDAKDKAFVHSLAQIVACDMHPLNNLRVLQYLSHELSVNDEQKQTWYAHWIVHGFDAFEQQLANHHNTHQHQPQQNGTDIKFCFGDTPTLADCCLIPQVYNALRFECDLCAYPHIQSIYQHCMSLPAFIDAYPDNQPDCPKV</sequence>
<dbReference type="Proteomes" id="UP000191094">
    <property type="component" value="Unassembled WGS sequence"/>
</dbReference>
<dbReference type="InterPro" id="IPR004045">
    <property type="entry name" value="Glutathione_S-Trfase_N"/>
</dbReference>
<feature type="domain" description="GST C-terminal" evidence="3">
    <location>
        <begin position="87"/>
        <end position="226"/>
    </location>
</feature>
<dbReference type="GO" id="GO:0004364">
    <property type="term" value="F:glutathione transferase activity"/>
    <property type="evidence" value="ECO:0007669"/>
    <property type="project" value="TreeGrafter"/>
</dbReference>